<evidence type="ECO:0000259" key="5">
    <source>
        <dbReference type="PROSITE" id="PS50931"/>
    </source>
</evidence>
<dbReference type="Gene3D" id="3.40.190.10">
    <property type="entry name" value="Periplasmic binding protein-like II"/>
    <property type="match status" value="2"/>
</dbReference>
<dbReference type="InterPro" id="IPR036390">
    <property type="entry name" value="WH_DNA-bd_sf"/>
</dbReference>
<dbReference type="PANTHER" id="PTHR30346:SF17">
    <property type="entry name" value="LYSR FAMILY TRANSCRIPTIONAL REGULATOR"/>
    <property type="match status" value="1"/>
</dbReference>
<evidence type="ECO:0000256" key="4">
    <source>
        <dbReference type="ARBA" id="ARBA00023163"/>
    </source>
</evidence>
<dbReference type="EMBL" id="WUMU01000019">
    <property type="protein sequence ID" value="MXN19548.1"/>
    <property type="molecule type" value="Genomic_DNA"/>
</dbReference>
<protein>
    <submittedName>
        <fullName evidence="6">LysR family transcriptional regulator</fullName>
    </submittedName>
</protein>
<dbReference type="Pfam" id="PF00126">
    <property type="entry name" value="HTH_1"/>
    <property type="match status" value="1"/>
</dbReference>
<dbReference type="InterPro" id="IPR036388">
    <property type="entry name" value="WH-like_DNA-bd_sf"/>
</dbReference>
<name>A0A6L7G7L6_9RHOB</name>
<dbReference type="PROSITE" id="PS50931">
    <property type="entry name" value="HTH_LYSR"/>
    <property type="match status" value="1"/>
</dbReference>
<dbReference type="GO" id="GO:0032993">
    <property type="term" value="C:protein-DNA complex"/>
    <property type="evidence" value="ECO:0007669"/>
    <property type="project" value="TreeGrafter"/>
</dbReference>
<reference evidence="6 7" key="1">
    <citation type="submission" date="2019-12" db="EMBL/GenBank/DDBJ databases">
        <authorList>
            <person name="Li M."/>
        </authorList>
    </citation>
    <scope>NUCLEOTIDE SEQUENCE [LARGE SCALE GENOMIC DNA]</scope>
    <source>
        <strain evidence="6 7">GBMRC 2024</strain>
    </source>
</reference>
<dbReference type="PANTHER" id="PTHR30346">
    <property type="entry name" value="TRANSCRIPTIONAL DUAL REGULATOR HCAR-RELATED"/>
    <property type="match status" value="1"/>
</dbReference>
<sequence>MPDLRHYRHFVTLAEELHFGRAATRLGIAQPALSIQIRKLEDQLGGALFRRTQRSVELTEAGRMLLPQARALLEGAARLEDRARRAMTGEIGHVTIGYSSLALLTGLLGAVVGGIRAAAPDLDIRVLERDPVSLVEALQEGRIQLGLTTTLGVPLPETLGRTLCATWGLEVVLPLAHPLAGRPMLEMADLRAETFIVYRHSVADDGRTVIRKLGGFEPRAIQEVSSPMMVPALVAAGFGVSILPAPMLARARDPGALGVPLAGPEPRMDCSLLAREAAVEPFLARALQGARDGARNWAGP</sequence>
<dbReference type="SUPFAM" id="SSF53850">
    <property type="entry name" value="Periplasmic binding protein-like II"/>
    <property type="match status" value="1"/>
</dbReference>
<dbReference type="PRINTS" id="PR00039">
    <property type="entry name" value="HTHLYSR"/>
</dbReference>
<dbReference type="InterPro" id="IPR000847">
    <property type="entry name" value="LysR_HTH_N"/>
</dbReference>
<keyword evidence="2" id="KW-0805">Transcription regulation</keyword>
<comment type="similarity">
    <text evidence="1">Belongs to the LysR transcriptional regulatory family.</text>
</comment>
<evidence type="ECO:0000313" key="6">
    <source>
        <dbReference type="EMBL" id="MXN19548.1"/>
    </source>
</evidence>
<keyword evidence="3" id="KW-0238">DNA-binding</keyword>
<comment type="caution">
    <text evidence="6">The sequence shown here is derived from an EMBL/GenBank/DDBJ whole genome shotgun (WGS) entry which is preliminary data.</text>
</comment>
<organism evidence="6 7">
    <name type="scientific">Pseudooceanicola albus</name>
    <dbReference type="NCBI Taxonomy" id="2692189"/>
    <lineage>
        <taxon>Bacteria</taxon>
        <taxon>Pseudomonadati</taxon>
        <taxon>Pseudomonadota</taxon>
        <taxon>Alphaproteobacteria</taxon>
        <taxon>Rhodobacterales</taxon>
        <taxon>Paracoccaceae</taxon>
        <taxon>Pseudooceanicola</taxon>
    </lineage>
</organism>
<dbReference type="Gene3D" id="1.10.10.10">
    <property type="entry name" value="Winged helix-like DNA-binding domain superfamily/Winged helix DNA-binding domain"/>
    <property type="match status" value="1"/>
</dbReference>
<evidence type="ECO:0000313" key="7">
    <source>
        <dbReference type="Proteomes" id="UP000477911"/>
    </source>
</evidence>
<dbReference type="SUPFAM" id="SSF46785">
    <property type="entry name" value="Winged helix' DNA-binding domain"/>
    <property type="match status" value="1"/>
</dbReference>
<gene>
    <name evidence="6" type="ORF">GR170_17080</name>
</gene>
<evidence type="ECO:0000256" key="3">
    <source>
        <dbReference type="ARBA" id="ARBA00023125"/>
    </source>
</evidence>
<evidence type="ECO:0000256" key="2">
    <source>
        <dbReference type="ARBA" id="ARBA00023015"/>
    </source>
</evidence>
<keyword evidence="7" id="KW-1185">Reference proteome</keyword>
<dbReference type="AlphaFoldDB" id="A0A6L7G7L6"/>
<dbReference type="Proteomes" id="UP000477911">
    <property type="component" value="Unassembled WGS sequence"/>
</dbReference>
<dbReference type="GO" id="GO:0003700">
    <property type="term" value="F:DNA-binding transcription factor activity"/>
    <property type="evidence" value="ECO:0007669"/>
    <property type="project" value="InterPro"/>
</dbReference>
<dbReference type="GO" id="GO:0003677">
    <property type="term" value="F:DNA binding"/>
    <property type="evidence" value="ECO:0007669"/>
    <property type="project" value="UniProtKB-KW"/>
</dbReference>
<feature type="domain" description="HTH lysR-type" evidence="5">
    <location>
        <begin position="2"/>
        <end position="59"/>
    </location>
</feature>
<dbReference type="CDD" id="cd08414">
    <property type="entry name" value="PBP2_LTTR_aromatics_like"/>
    <property type="match status" value="1"/>
</dbReference>
<accession>A0A6L7G7L6</accession>
<dbReference type="InterPro" id="IPR005119">
    <property type="entry name" value="LysR_subst-bd"/>
</dbReference>
<dbReference type="Pfam" id="PF03466">
    <property type="entry name" value="LysR_substrate"/>
    <property type="match status" value="1"/>
</dbReference>
<dbReference type="FunFam" id="1.10.10.10:FF:000001">
    <property type="entry name" value="LysR family transcriptional regulator"/>
    <property type="match status" value="1"/>
</dbReference>
<evidence type="ECO:0000256" key="1">
    <source>
        <dbReference type="ARBA" id="ARBA00009437"/>
    </source>
</evidence>
<proteinExistence type="inferred from homology"/>
<keyword evidence="4" id="KW-0804">Transcription</keyword>
<dbReference type="RefSeq" id="WP_160895675.1">
    <property type="nucleotide sequence ID" value="NZ_WUMU01000019.1"/>
</dbReference>